<gene>
    <name evidence="3" type="ORF">KIL84_007468</name>
</gene>
<evidence type="ECO:0000256" key="1">
    <source>
        <dbReference type="SAM" id="MobiDB-lite"/>
    </source>
</evidence>
<feature type="domain" description="LTD" evidence="2">
    <location>
        <begin position="474"/>
        <end position="580"/>
    </location>
</feature>
<evidence type="ECO:0000313" key="3">
    <source>
        <dbReference type="EMBL" id="KAH1171850.1"/>
    </source>
</evidence>
<dbReference type="SUPFAM" id="SSF74853">
    <property type="entry name" value="Lamin A/C globular tail domain"/>
    <property type="match status" value="1"/>
</dbReference>
<evidence type="ECO:0000259" key="2">
    <source>
        <dbReference type="PROSITE" id="PS51841"/>
    </source>
</evidence>
<dbReference type="PANTHER" id="PTHR19956">
    <property type="entry name" value="LAMIN TAIL DOMAIN-CONTAINING PROTEIN 2"/>
    <property type="match status" value="1"/>
</dbReference>
<dbReference type="InterPro" id="IPR001322">
    <property type="entry name" value="Lamin_tail_dom"/>
</dbReference>
<protein>
    <recommendedName>
        <fullName evidence="2">LTD domain-containing protein</fullName>
    </recommendedName>
</protein>
<dbReference type="PROSITE" id="PS51841">
    <property type="entry name" value="LTD"/>
    <property type="match status" value="1"/>
</dbReference>
<keyword evidence="4" id="KW-1185">Reference proteome</keyword>
<organism evidence="3 4">
    <name type="scientific">Mauremys mutica</name>
    <name type="common">yellowpond turtle</name>
    <dbReference type="NCBI Taxonomy" id="74926"/>
    <lineage>
        <taxon>Eukaryota</taxon>
        <taxon>Metazoa</taxon>
        <taxon>Chordata</taxon>
        <taxon>Craniata</taxon>
        <taxon>Vertebrata</taxon>
        <taxon>Euteleostomi</taxon>
        <taxon>Archelosauria</taxon>
        <taxon>Testudinata</taxon>
        <taxon>Testudines</taxon>
        <taxon>Cryptodira</taxon>
        <taxon>Durocryptodira</taxon>
        <taxon>Testudinoidea</taxon>
        <taxon>Geoemydidae</taxon>
        <taxon>Geoemydinae</taxon>
        <taxon>Mauremys</taxon>
    </lineage>
</organism>
<evidence type="ECO:0000313" key="4">
    <source>
        <dbReference type="Proteomes" id="UP000827986"/>
    </source>
</evidence>
<dbReference type="Proteomes" id="UP000827986">
    <property type="component" value="Unassembled WGS sequence"/>
</dbReference>
<comment type="caution">
    <text evidence="3">The sequence shown here is derived from an EMBL/GenBank/DDBJ whole genome shotgun (WGS) entry which is preliminary data.</text>
</comment>
<proteinExistence type="predicted"/>
<dbReference type="Gene3D" id="2.60.40.1260">
    <property type="entry name" value="Lamin Tail domain"/>
    <property type="match status" value="1"/>
</dbReference>
<accession>A0A9D3X350</accession>
<dbReference type="GO" id="GO:0005638">
    <property type="term" value="C:lamin filament"/>
    <property type="evidence" value="ECO:0007669"/>
    <property type="project" value="TreeGrafter"/>
</dbReference>
<dbReference type="EMBL" id="JAHDVG010000483">
    <property type="protein sequence ID" value="KAH1171850.1"/>
    <property type="molecule type" value="Genomic_DNA"/>
</dbReference>
<dbReference type="InterPro" id="IPR052877">
    <property type="entry name" value="Lamin_tail_domain"/>
</dbReference>
<feature type="compositionally biased region" description="Polar residues" evidence="1">
    <location>
        <begin position="45"/>
        <end position="59"/>
    </location>
</feature>
<sequence length="734" mass="82250">MDGRPPENLPLLPGDDPRAMGETQKEDKLHRSHSNRSEGLGEDTICNQTPPVDTESSMQPAREDVGQGEDGTGCYLILSVAPEQQPKAPPVQPKVLQKTDDTHVLRLLLHQRDLEIKGLRCAAQKEPAARLSFILQELVSMRQRVSATPTRHQAQWLSLKCLKHVYCIEIALNMVWNWKEKCNDLVGFCRYQTKRDQPEHLQKEIDRLSSELQAEKELHMREMQLLKEKLCKSELLVQQLYKEIMRLEKAQPGRPAQGLREPQGTKASVKQDDMPEMESFELWSETGNSNVAAEPSNMALRRIPKHMSFLDSFFKDTDPATLEMEKDDGRTQLSEVVQAEFNLYGTSSAESEARWKINDFSNLSSSQELASLPAKKERKLHSESSWWEAISSPKSDLGSAPSSSEVVVLVPSLPPSWEDIQPKHSGSLDLKTDQSRDLCHLAHDSSGGIGVCKTSVMPSDLSKGEEHEKIPRDTGFLKITTVNCKGKFVRILNTSLDQNVDLSGFIIQQWIGGYPVSIYRFPPDTTLPALHHVTTLSRYTAPHRLTAAAEAYTDNTDISVDKFPLAGEGEEAEEPLPPKDQHWVPAAPRRGSTGRPPAVLQQARDRKHFPSNSNSRGDPSKGSKRKIQPAPRETVHKTVSFSAQNLPAISVAVKEKHFSSSEEKEEEEEDFAPYGRQPPTAEPKPRVFKTALDTTIPTVALIGQTSARSKYGFKHMAYLPTTTDMQLRRYCPAR</sequence>
<feature type="region of interest" description="Disordered" evidence="1">
    <location>
        <begin position="569"/>
        <end position="641"/>
    </location>
</feature>
<feature type="region of interest" description="Disordered" evidence="1">
    <location>
        <begin position="657"/>
        <end position="684"/>
    </location>
</feature>
<reference evidence="3" key="1">
    <citation type="submission" date="2021-09" db="EMBL/GenBank/DDBJ databases">
        <title>The genome of Mauremys mutica provides insights into the evolution of semi-aquatic lifestyle.</title>
        <authorList>
            <person name="Gong S."/>
            <person name="Gao Y."/>
        </authorList>
    </citation>
    <scope>NUCLEOTIDE SEQUENCE</scope>
    <source>
        <strain evidence="3">MM-2020</strain>
        <tissue evidence="3">Muscle</tissue>
    </source>
</reference>
<feature type="region of interest" description="Disordered" evidence="1">
    <location>
        <begin position="1"/>
        <end position="68"/>
    </location>
</feature>
<dbReference type="PANTHER" id="PTHR19956:SF5">
    <property type="entry name" value="LAMIN TAIL DOMAIN-CONTAINING PROTEIN 2"/>
    <property type="match status" value="1"/>
</dbReference>
<dbReference type="GO" id="GO:0030527">
    <property type="term" value="F:structural constituent of chromatin"/>
    <property type="evidence" value="ECO:0007669"/>
    <property type="project" value="TreeGrafter"/>
</dbReference>
<dbReference type="InterPro" id="IPR036415">
    <property type="entry name" value="Lamin_tail_dom_sf"/>
</dbReference>
<feature type="region of interest" description="Disordered" evidence="1">
    <location>
        <begin position="251"/>
        <end position="272"/>
    </location>
</feature>
<name>A0A9D3X350_9SAUR</name>
<feature type="compositionally biased region" description="Basic and acidic residues" evidence="1">
    <location>
        <begin position="15"/>
        <end position="29"/>
    </location>
</feature>
<dbReference type="AlphaFoldDB" id="A0A9D3X350"/>